<dbReference type="InterPro" id="IPR001623">
    <property type="entry name" value="DnaJ_domain"/>
</dbReference>
<keyword evidence="13" id="KW-1185">Reference proteome</keyword>
<evidence type="ECO:0000313" key="13">
    <source>
        <dbReference type="Proteomes" id="UP000002009"/>
    </source>
</evidence>
<dbReference type="PRINTS" id="PR00625">
    <property type="entry name" value="JDOMAIN"/>
</dbReference>
<dbReference type="Gene3D" id="2.60.40.150">
    <property type="entry name" value="C2 domain"/>
    <property type="match status" value="1"/>
</dbReference>
<dbReference type="InterPro" id="IPR014756">
    <property type="entry name" value="Ig_E-set"/>
</dbReference>
<dbReference type="Gene3D" id="1.10.3380.10">
    <property type="entry name" value="Sec63 N-terminal domain-like domain"/>
    <property type="match status" value="1"/>
</dbReference>
<keyword evidence="2" id="KW-0813">Transport</keyword>
<feature type="region of interest" description="Disordered" evidence="9">
    <location>
        <begin position="661"/>
        <end position="749"/>
    </location>
</feature>
<evidence type="ECO:0000313" key="12">
    <source>
        <dbReference type="EMBL" id="ACO68953.1"/>
    </source>
</evidence>
<feature type="domain" description="J" evidence="11">
    <location>
        <begin position="121"/>
        <end position="186"/>
    </location>
</feature>
<dbReference type="InterPro" id="IPR004179">
    <property type="entry name" value="Sec63-dom"/>
</dbReference>
<gene>
    <name evidence="12" type="ORF">MICPUN_113312</name>
</gene>
<evidence type="ECO:0000256" key="7">
    <source>
        <dbReference type="ARBA" id="ARBA00023136"/>
    </source>
</evidence>
<dbReference type="GeneID" id="8250225"/>
<dbReference type="eggNOG" id="KOG0721">
    <property type="taxonomic scope" value="Eukaryota"/>
</dbReference>
<evidence type="ECO:0000256" key="4">
    <source>
        <dbReference type="ARBA" id="ARBA00022824"/>
    </source>
</evidence>
<dbReference type="InterPro" id="IPR036869">
    <property type="entry name" value="J_dom_sf"/>
</dbReference>
<evidence type="ECO:0000256" key="3">
    <source>
        <dbReference type="ARBA" id="ARBA00022692"/>
    </source>
</evidence>
<reference evidence="12 13" key="1">
    <citation type="journal article" date="2009" name="Science">
        <title>Green evolution and dynamic adaptations revealed by genomes of the marine picoeukaryotes Micromonas.</title>
        <authorList>
            <person name="Worden A.Z."/>
            <person name="Lee J.H."/>
            <person name="Mock T."/>
            <person name="Rouze P."/>
            <person name="Simmons M.P."/>
            <person name="Aerts A.L."/>
            <person name="Allen A.E."/>
            <person name="Cuvelier M.L."/>
            <person name="Derelle E."/>
            <person name="Everett M.V."/>
            <person name="Foulon E."/>
            <person name="Grimwood J."/>
            <person name="Gundlach H."/>
            <person name="Henrissat B."/>
            <person name="Napoli C."/>
            <person name="McDonald S.M."/>
            <person name="Parker M.S."/>
            <person name="Rombauts S."/>
            <person name="Salamov A."/>
            <person name="Von Dassow P."/>
            <person name="Badger J.H."/>
            <person name="Coutinho P.M."/>
            <person name="Demir E."/>
            <person name="Dubchak I."/>
            <person name="Gentemann C."/>
            <person name="Eikrem W."/>
            <person name="Gready J.E."/>
            <person name="John U."/>
            <person name="Lanier W."/>
            <person name="Lindquist E.A."/>
            <person name="Lucas S."/>
            <person name="Mayer K.F."/>
            <person name="Moreau H."/>
            <person name="Not F."/>
            <person name="Otillar R."/>
            <person name="Panaud O."/>
            <person name="Pangilinan J."/>
            <person name="Paulsen I."/>
            <person name="Piegu B."/>
            <person name="Poliakov A."/>
            <person name="Robbens S."/>
            <person name="Schmutz J."/>
            <person name="Toulza E."/>
            <person name="Wyss T."/>
            <person name="Zelensky A."/>
            <person name="Zhou K."/>
            <person name="Armbrust E.V."/>
            <person name="Bhattacharya D."/>
            <person name="Goodenough U.W."/>
            <person name="Van de Peer Y."/>
            <person name="Grigoriev I.V."/>
        </authorList>
    </citation>
    <scope>NUCLEOTIDE SEQUENCE [LARGE SCALE GENOMIC DNA]</scope>
    <source>
        <strain evidence="13">RCC299 / NOUM17</strain>
    </source>
</reference>
<evidence type="ECO:0000256" key="2">
    <source>
        <dbReference type="ARBA" id="ARBA00022448"/>
    </source>
</evidence>
<dbReference type="Proteomes" id="UP000002009">
    <property type="component" value="Chromosome 1"/>
</dbReference>
<feature type="transmembrane region" description="Helical" evidence="10">
    <location>
        <begin position="213"/>
        <end position="235"/>
    </location>
</feature>
<dbReference type="OMA" id="LIPCTYI"/>
<organism evidence="12 13">
    <name type="scientific">Micromonas commoda (strain RCC299 / NOUM17 / CCMP2709)</name>
    <name type="common">Picoplanktonic green alga</name>
    <dbReference type="NCBI Taxonomy" id="296587"/>
    <lineage>
        <taxon>Eukaryota</taxon>
        <taxon>Viridiplantae</taxon>
        <taxon>Chlorophyta</taxon>
        <taxon>Mamiellophyceae</taxon>
        <taxon>Mamiellales</taxon>
        <taxon>Mamiellaceae</taxon>
        <taxon>Micromonas</taxon>
    </lineage>
</organism>
<evidence type="ECO:0000256" key="9">
    <source>
        <dbReference type="SAM" id="MobiDB-lite"/>
    </source>
</evidence>
<dbReference type="RefSeq" id="XP_002507695.1">
    <property type="nucleotide sequence ID" value="XM_002507649.1"/>
</dbReference>
<dbReference type="SMART" id="SM00973">
    <property type="entry name" value="Sec63"/>
    <property type="match status" value="1"/>
</dbReference>
<evidence type="ECO:0000256" key="1">
    <source>
        <dbReference type="ARBA" id="ARBA00004477"/>
    </source>
</evidence>
<sequence>MADATESHGNLFPIFLFALIQFFLVPITMWRVGGWLLKRFTVNGDTKPKRATSAAAAPFDASSKWGEAQAARHARATPTMRGKLRALLSGFNLVLVLGWFVSVLLVVHVKNSRESETKIFDPYSILNISMGSDISVIKKAYRKLSLQYHPDKNPDPEAHLFFTDSITPAYKALTDDTARENFEKHGHPDGKQPVRLGVALPQWMFGQDGSGPLILCLLVGVGILLPLGFAVIAVVNLNRYVGGSGGVLKQSIRHFSSELKPNLSTAKVPKLLSVAAEYIQIPYRREHEEPVRRLLAVLRNEYDAKDPKFQRRHPAVVKAHMLMLAQACRLTDAIDASLEADLKLVMAAMPKLWDEALKLAFTPYNQLGYSYLRPVLSFLEFAQCITQAVSPSIRRGENSEGLASLLQLPHTDERAATLLTRMKCRSLRDLLATPRGRNERNELFAKAGLTPCQIADADAFLRFAPRVDLLRATFETQGEEEICSMDIVTCTVNLKIGRGVCTDEPNSIIVATKDDLPPLPFCQHFERSEGWWLLVADPAANAVLSHQRLDTVVLHEAHSNSSGATLQVQFPVLNPGSYSLAVTLLSDYWIGADARFNIKLKVLRRTQEILEARKGRAAEVGIGKTITRTGTSELDDKSAWKKIPAPQLSDSEDDIAAVAYGGDYPSEETGTEESSEDEGEFFGRNSAIIETRKTARLQRTPEGVSKTVTRPVDTPVELRRSIATTSTQKNDVRLPGPRKTSSPAQTSST</sequence>
<protein>
    <submittedName>
        <fullName evidence="12">DnaJ protein</fullName>
    </submittedName>
</protein>
<dbReference type="GO" id="GO:0031207">
    <property type="term" value="C:Sec62/Sec63 complex"/>
    <property type="evidence" value="ECO:0007669"/>
    <property type="project" value="TreeGrafter"/>
</dbReference>
<dbReference type="GO" id="GO:0006614">
    <property type="term" value="P:SRP-dependent cotranslational protein targeting to membrane"/>
    <property type="evidence" value="ECO:0007669"/>
    <property type="project" value="TreeGrafter"/>
</dbReference>
<dbReference type="SUPFAM" id="SSF81296">
    <property type="entry name" value="E set domains"/>
    <property type="match status" value="1"/>
</dbReference>
<dbReference type="SUPFAM" id="SSF46565">
    <property type="entry name" value="Chaperone J-domain"/>
    <property type="match status" value="1"/>
</dbReference>
<dbReference type="SUPFAM" id="SSF158702">
    <property type="entry name" value="Sec63 N-terminal domain-like"/>
    <property type="match status" value="1"/>
</dbReference>
<evidence type="ECO:0000256" key="10">
    <source>
        <dbReference type="SAM" id="Phobius"/>
    </source>
</evidence>
<dbReference type="EMBL" id="CP001574">
    <property type="protein sequence ID" value="ACO68953.1"/>
    <property type="molecule type" value="Genomic_DNA"/>
</dbReference>
<keyword evidence="6 10" id="KW-1133">Transmembrane helix</keyword>
<accession>C1FEF6</accession>
<comment type="subcellular location">
    <subcellularLocation>
        <location evidence="1">Endoplasmic reticulum membrane</location>
        <topology evidence="1">Multi-pass membrane protein</topology>
    </subcellularLocation>
</comment>
<dbReference type="GO" id="GO:0003723">
    <property type="term" value="F:RNA binding"/>
    <property type="evidence" value="ECO:0007669"/>
    <property type="project" value="TreeGrafter"/>
</dbReference>
<keyword evidence="5" id="KW-0653">Protein transport</keyword>
<keyword evidence="8" id="KW-0143">Chaperone</keyword>
<dbReference type="GO" id="GO:0008320">
    <property type="term" value="F:protein transmembrane transporter activity"/>
    <property type="evidence" value="ECO:0007669"/>
    <property type="project" value="TreeGrafter"/>
</dbReference>
<proteinExistence type="predicted"/>
<dbReference type="InParanoid" id="C1FEF6"/>
<dbReference type="PANTHER" id="PTHR24075">
    <property type="entry name" value="SEC63 DOMAIN-CONTAINING"/>
    <property type="match status" value="1"/>
</dbReference>
<keyword evidence="4" id="KW-0256">Endoplasmic reticulum</keyword>
<dbReference type="GO" id="GO:0006620">
    <property type="term" value="P:post-translational protein targeting to endoplasmic reticulum membrane"/>
    <property type="evidence" value="ECO:0007669"/>
    <property type="project" value="TreeGrafter"/>
</dbReference>
<evidence type="ECO:0000256" key="5">
    <source>
        <dbReference type="ARBA" id="ARBA00022927"/>
    </source>
</evidence>
<keyword evidence="7 10" id="KW-0472">Membrane</keyword>
<dbReference type="InterPro" id="IPR035892">
    <property type="entry name" value="C2_domain_sf"/>
</dbReference>
<feature type="transmembrane region" description="Helical" evidence="10">
    <location>
        <begin position="12"/>
        <end position="30"/>
    </location>
</feature>
<dbReference type="STRING" id="296587.C1FEF6"/>
<feature type="compositionally biased region" description="Polar residues" evidence="9">
    <location>
        <begin position="739"/>
        <end position="749"/>
    </location>
</feature>
<dbReference type="PROSITE" id="PS50076">
    <property type="entry name" value="DNAJ_2"/>
    <property type="match status" value="1"/>
</dbReference>
<evidence type="ECO:0000256" key="6">
    <source>
        <dbReference type="ARBA" id="ARBA00022989"/>
    </source>
</evidence>
<feature type="transmembrane region" description="Helical" evidence="10">
    <location>
        <begin position="86"/>
        <end position="107"/>
    </location>
</feature>
<dbReference type="FunCoup" id="C1FEF6">
    <property type="interactions" value="1994"/>
</dbReference>
<evidence type="ECO:0000259" key="11">
    <source>
        <dbReference type="PROSITE" id="PS50076"/>
    </source>
</evidence>
<name>C1FEF6_MICCC</name>
<dbReference type="eggNOG" id="KOG0951">
    <property type="taxonomic scope" value="Eukaryota"/>
</dbReference>
<dbReference type="SMART" id="SM00271">
    <property type="entry name" value="DnaJ"/>
    <property type="match status" value="1"/>
</dbReference>
<keyword evidence="3 10" id="KW-0812">Transmembrane</keyword>
<evidence type="ECO:0000256" key="8">
    <source>
        <dbReference type="ARBA" id="ARBA00023186"/>
    </source>
</evidence>
<feature type="compositionally biased region" description="Acidic residues" evidence="9">
    <location>
        <begin position="665"/>
        <end position="680"/>
    </location>
</feature>
<dbReference type="Pfam" id="PF02889">
    <property type="entry name" value="Sec63"/>
    <property type="match status" value="1"/>
</dbReference>
<dbReference type="CDD" id="cd06257">
    <property type="entry name" value="DnaJ"/>
    <property type="match status" value="1"/>
</dbReference>
<dbReference type="AlphaFoldDB" id="C1FEF6"/>
<dbReference type="Pfam" id="PF00226">
    <property type="entry name" value="DnaJ"/>
    <property type="match status" value="1"/>
</dbReference>
<dbReference type="PANTHER" id="PTHR24075:SF0">
    <property type="entry name" value="TRANSLOCATION PROTEIN SEC63 HOMOLOG"/>
    <property type="match status" value="1"/>
</dbReference>
<dbReference type="KEGG" id="mis:MICPUN_113312"/>
<dbReference type="OrthoDB" id="1734229at2759"/>
<dbReference type="Gene3D" id="1.10.287.110">
    <property type="entry name" value="DnaJ domain"/>
    <property type="match status" value="1"/>
</dbReference>